<dbReference type="AlphaFoldDB" id="A0A0P1F065"/>
<name>A0A0P1F065_9RHOB</name>
<reference evidence="1 2" key="1">
    <citation type="submission" date="2015-09" db="EMBL/GenBank/DDBJ databases">
        <authorList>
            <consortium name="Swine Surveillance"/>
        </authorList>
    </citation>
    <scope>NUCLEOTIDE SEQUENCE [LARGE SCALE GENOMIC DNA]</scope>
    <source>
        <strain evidence="1 2">CECT 5294</strain>
    </source>
</reference>
<protein>
    <submittedName>
        <fullName evidence="1">Uncharacterized protein</fullName>
    </submittedName>
</protein>
<evidence type="ECO:0000313" key="2">
    <source>
        <dbReference type="Proteomes" id="UP000051298"/>
    </source>
</evidence>
<organism evidence="1 2">
    <name type="scientific">Thalassobacter stenotrophicus</name>
    <dbReference type="NCBI Taxonomy" id="266809"/>
    <lineage>
        <taxon>Bacteria</taxon>
        <taxon>Pseudomonadati</taxon>
        <taxon>Pseudomonadota</taxon>
        <taxon>Alphaproteobacteria</taxon>
        <taxon>Rhodobacterales</taxon>
        <taxon>Roseobacteraceae</taxon>
        <taxon>Thalassobacter</taxon>
    </lineage>
</organism>
<sequence>MVPRRTTRATSRQAELMTTLRTIGKAAFATLLCAAVLIWSVMPTTSHAPAIFDVLQEHAEMIAEHGHSHGLDDDLAWAMHGHSHDSVDHDHSQAVVPGRDPSPHPMEIYRTAWRLGSATSNRLRIYQIERPPRV</sequence>
<dbReference type="EMBL" id="CYRX01000030">
    <property type="protein sequence ID" value="CUH60788.1"/>
    <property type="molecule type" value="Genomic_DNA"/>
</dbReference>
<dbReference type="Proteomes" id="UP000051298">
    <property type="component" value="Unassembled WGS sequence"/>
</dbReference>
<evidence type="ECO:0000313" key="1">
    <source>
        <dbReference type="EMBL" id="CUH60788.1"/>
    </source>
</evidence>
<accession>A0A0P1F065</accession>
<proteinExistence type="predicted"/>
<gene>
    <name evidence="1" type="ORF">THS5294_02084</name>
</gene>